<keyword evidence="3" id="KW-1185">Reference proteome</keyword>
<dbReference type="EMBL" id="BSUL01000001">
    <property type="protein sequence ID" value="GMA28878.1"/>
    <property type="molecule type" value="Genomic_DNA"/>
</dbReference>
<dbReference type="PANTHER" id="PTHR36974:SF1">
    <property type="entry name" value="DOXX FAMILY MEMBRANE PROTEIN"/>
    <property type="match status" value="1"/>
</dbReference>
<evidence type="ECO:0000313" key="2">
    <source>
        <dbReference type="EMBL" id="GMA28878.1"/>
    </source>
</evidence>
<proteinExistence type="predicted"/>
<keyword evidence="1" id="KW-0472">Membrane</keyword>
<evidence type="ECO:0000313" key="3">
    <source>
        <dbReference type="Proteomes" id="UP001157160"/>
    </source>
</evidence>
<reference evidence="2 3" key="1">
    <citation type="journal article" date="2014" name="Int. J. Syst. Evol. Microbiol.">
        <title>Complete genome sequence of Corynebacterium casei LMG S-19264T (=DSM 44701T), isolated from a smear-ripened cheese.</title>
        <authorList>
            <consortium name="US DOE Joint Genome Institute (JGI-PGF)"/>
            <person name="Walter F."/>
            <person name="Albersmeier A."/>
            <person name="Kalinowski J."/>
            <person name="Ruckert C."/>
        </authorList>
    </citation>
    <scope>NUCLEOTIDE SEQUENCE [LARGE SCALE GENOMIC DNA]</scope>
    <source>
        <strain evidence="2 3">NBRC 112289</strain>
    </source>
</reference>
<dbReference type="AlphaFoldDB" id="A0AA37UEI1"/>
<feature type="transmembrane region" description="Helical" evidence="1">
    <location>
        <begin position="59"/>
        <end position="78"/>
    </location>
</feature>
<organism evidence="2 3">
    <name type="scientific">Arenivirga flava</name>
    <dbReference type="NCBI Taxonomy" id="1930060"/>
    <lineage>
        <taxon>Bacteria</taxon>
        <taxon>Bacillati</taxon>
        <taxon>Actinomycetota</taxon>
        <taxon>Actinomycetes</taxon>
        <taxon>Micrococcales</taxon>
        <taxon>Microbacteriaceae</taxon>
        <taxon>Arenivirga</taxon>
    </lineage>
</organism>
<dbReference type="Proteomes" id="UP001157160">
    <property type="component" value="Unassembled WGS sequence"/>
</dbReference>
<dbReference type="PANTHER" id="PTHR36974">
    <property type="entry name" value="MEMBRANE PROTEIN-RELATED"/>
    <property type="match status" value="1"/>
</dbReference>
<keyword evidence="1" id="KW-1133">Transmembrane helix</keyword>
<name>A0AA37UEI1_9MICO</name>
<feature type="transmembrane region" description="Helical" evidence="1">
    <location>
        <begin position="21"/>
        <end position="39"/>
    </location>
</feature>
<comment type="caution">
    <text evidence="2">The sequence shown here is derived from an EMBL/GenBank/DDBJ whole genome shotgun (WGS) entry which is preliminary data.</text>
</comment>
<gene>
    <name evidence="2" type="ORF">GCM10025874_21310</name>
</gene>
<feature type="transmembrane region" description="Helical" evidence="1">
    <location>
        <begin position="85"/>
        <end position="105"/>
    </location>
</feature>
<sequence>MAHTTHKASPARRAAGVARTGVRLLMGLALAGAGVSHLTVAREEFQAQVPEFVPLPVDVTVVASGVAEIAIGAALVAAPKRVRPLVGLVTAAFFIAIFPGNVAQWIHGRDGFGLDTDAARFGRLFFQPVLVAGALWSTGAWKTLRQRMRARKR</sequence>
<accession>A0AA37UEI1</accession>
<evidence type="ECO:0000256" key="1">
    <source>
        <dbReference type="SAM" id="Phobius"/>
    </source>
</evidence>
<protein>
    <submittedName>
        <fullName evidence="2">Membrane protein</fullName>
    </submittedName>
</protein>
<keyword evidence="1" id="KW-0812">Transmembrane</keyword>
<feature type="transmembrane region" description="Helical" evidence="1">
    <location>
        <begin position="125"/>
        <end position="144"/>
    </location>
</feature>